<feature type="compositionally biased region" description="Basic and acidic residues" evidence="1">
    <location>
        <begin position="234"/>
        <end position="261"/>
    </location>
</feature>
<accession>A0A151I8S9</accession>
<keyword evidence="3" id="KW-1185">Reference proteome</keyword>
<feature type="compositionally biased region" description="Polar residues" evidence="1">
    <location>
        <begin position="89"/>
        <end position="108"/>
    </location>
</feature>
<proteinExistence type="predicted"/>
<dbReference type="EMBL" id="KQ978340">
    <property type="protein sequence ID" value="KYM95009.1"/>
    <property type="molecule type" value="Genomic_DNA"/>
</dbReference>
<reference evidence="2 3" key="1">
    <citation type="submission" date="2016-03" db="EMBL/GenBank/DDBJ databases">
        <title>Cyphomyrmex costatus WGS genome.</title>
        <authorList>
            <person name="Nygaard S."/>
            <person name="Hu H."/>
            <person name="Boomsma J."/>
            <person name="Zhang G."/>
        </authorList>
    </citation>
    <scope>NUCLEOTIDE SEQUENCE [LARGE SCALE GENOMIC DNA]</scope>
    <source>
        <strain evidence="2">MS0001</strain>
        <tissue evidence="2">Whole body</tissue>
    </source>
</reference>
<dbReference type="AlphaFoldDB" id="A0A151I8S9"/>
<name>A0A151I8S9_9HYME</name>
<feature type="region of interest" description="Disordered" evidence="1">
    <location>
        <begin position="162"/>
        <end position="271"/>
    </location>
</feature>
<feature type="region of interest" description="Disordered" evidence="1">
    <location>
        <begin position="310"/>
        <end position="366"/>
    </location>
</feature>
<evidence type="ECO:0000313" key="3">
    <source>
        <dbReference type="Proteomes" id="UP000078542"/>
    </source>
</evidence>
<feature type="compositionally biased region" description="Basic and acidic residues" evidence="1">
    <location>
        <begin position="318"/>
        <end position="330"/>
    </location>
</feature>
<feature type="compositionally biased region" description="Polar residues" evidence="1">
    <location>
        <begin position="162"/>
        <end position="173"/>
    </location>
</feature>
<dbReference type="Proteomes" id="UP000078542">
    <property type="component" value="Unassembled WGS sequence"/>
</dbReference>
<gene>
    <name evidence="2" type="ORF">ALC62_14352</name>
</gene>
<organism evidence="2 3">
    <name type="scientific">Cyphomyrmex costatus</name>
    <dbReference type="NCBI Taxonomy" id="456900"/>
    <lineage>
        <taxon>Eukaryota</taxon>
        <taxon>Metazoa</taxon>
        <taxon>Ecdysozoa</taxon>
        <taxon>Arthropoda</taxon>
        <taxon>Hexapoda</taxon>
        <taxon>Insecta</taxon>
        <taxon>Pterygota</taxon>
        <taxon>Neoptera</taxon>
        <taxon>Endopterygota</taxon>
        <taxon>Hymenoptera</taxon>
        <taxon>Apocrita</taxon>
        <taxon>Aculeata</taxon>
        <taxon>Formicoidea</taxon>
        <taxon>Formicidae</taxon>
        <taxon>Myrmicinae</taxon>
        <taxon>Cyphomyrmex</taxon>
    </lineage>
</organism>
<evidence type="ECO:0000256" key="1">
    <source>
        <dbReference type="SAM" id="MobiDB-lite"/>
    </source>
</evidence>
<protein>
    <submittedName>
        <fullName evidence="2">Uncharacterized protein</fullName>
    </submittedName>
</protein>
<sequence>MADPHEHNILYLLPPRVKCGRCFGTAGVVSKGVFSDPAHLAKHLKKCHAGDTLSYSCSVCNFKGVGRYPLKSVKAHFEQSHAPPAHNAPGTSTRGTLGVQNSGAQSGASVAPRAATRLAETINTSNRRIIICNTVSPTRAAPLSALIVASMDAHNRTLNLSDCNNNFEKTPSPVQLPIRAERRRETSPEDHVGGDTGHSAESEVGAGHSSAPLYSRGVMPRGRCAPSSVVPPRVAREEGDRQRHGRQRVEAVGDRPSRDHPAPATVARQRRRERVAARDMLVAQAEAVASIADLEAFATSVATFFREDASAPGAAGSTRDRSVRSREAGARRMVGGGERSEREGADMPGSATAGPGPSQRDSGDWVREAKRIQALYRANRRKAVR</sequence>
<evidence type="ECO:0000313" key="2">
    <source>
        <dbReference type="EMBL" id="KYM95009.1"/>
    </source>
</evidence>
<feature type="compositionally biased region" description="Basic and acidic residues" evidence="1">
    <location>
        <begin position="179"/>
        <end position="201"/>
    </location>
</feature>
<feature type="region of interest" description="Disordered" evidence="1">
    <location>
        <begin position="79"/>
        <end position="112"/>
    </location>
</feature>